<gene>
    <name evidence="2" type="ORF">MKQ68_12515</name>
</gene>
<sequence length="92" mass="10150">MIEDLLVLEVDDNYVRFITMQDDYSSRISLEAALALMPEGSFIRVNRGCAVALRHVERIEKTQVTIAGRQLALAKGGYEQLKKKVVVIGGAG</sequence>
<dbReference type="RefSeq" id="WP_244845922.1">
    <property type="nucleotide sequence ID" value="NZ_CP107006.1"/>
</dbReference>
<evidence type="ECO:0000313" key="2">
    <source>
        <dbReference type="EMBL" id="UYQ95924.1"/>
    </source>
</evidence>
<dbReference type="SMART" id="SM00850">
    <property type="entry name" value="LytTR"/>
    <property type="match status" value="1"/>
</dbReference>
<proteinExistence type="predicted"/>
<protein>
    <submittedName>
        <fullName evidence="2">LytTR family transcriptional regulator</fullName>
    </submittedName>
</protein>
<feature type="domain" description="HTH LytTR-type" evidence="1">
    <location>
        <begin position="1"/>
        <end position="62"/>
    </location>
</feature>
<dbReference type="InterPro" id="IPR007492">
    <property type="entry name" value="LytTR_DNA-bd_dom"/>
</dbReference>
<evidence type="ECO:0000259" key="1">
    <source>
        <dbReference type="PROSITE" id="PS50930"/>
    </source>
</evidence>
<dbReference type="Pfam" id="PF04397">
    <property type="entry name" value="LytTR"/>
    <property type="match status" value="1"/>
</dbReference>
<name>A0ABY6JC94_9BACT</name>
<dbReference type="PROSITE" id="PS50930">
    <property type="entry name" value="HTH_LYTTR"/>
    <property type="match status" value="1"/>
</dbReference>
<evidence type="ECO:0000313" key="3">
    <source>
        <dbReference type="Proteomes" id="UP001162741"/>
    </source>
</evidence>
<organism evidence="2 3">
    <name type="scientific">Chitinophaga horti</name>
    <dbReference type="NCBI Taxonomy" id="2920382"/>
    <lineage>
        <taxon>Bacteria</taxon>
        <taxon>Pseudomonadati</taxon>
        <taxon>Bacteroidota</taxon>
        <taxon>Chitinophagia</taxon>
        <taxon>Chitinophagales</taxon>
        <taxon>Chitinophagaceae</taxon>
        <taxon>Chitinophaga</taxon>
    </lineage>
</organism>
<dbReference type="Proteomes" id="UP001162741">
    <property type="component" value="Chromosome"/>
</dbReference>
<dbReference type="EMBL" id="CP107006">
    <property type="protein sequence ID" value="UYQ95924.1"/>
    <property type="molecule type" value="Genomic_DNA"/>
</dbReference>
<accession>A0ABY6JC94</accession>
<reference evidence="2" key="1">
    <citation type="submission" date="2022-10" db="EMBL/GenBank/DDBJ databases">
        <title>Chitinophaga sp. nov., isolated from soil.</title>
        <authorList>
            <person name="Jeon C.O."/>
        </authorList>
    </citation>
    <scope>NUCLEOTIDE SEQUENCE</scope>
    <source>
        <strain evidence="2">R8</strain>
    </source>
</reference>
<dbReference type="Gene3D" id="2.40.50.1020">
    <property type="entry name" value="LytTr DNA-binding domain"/>
    <property type="match status" value="1"/>
</dbReference>
<keyword evidence="3" id="KW-1185">Reference proteome</keyword>